<dbReference type="Proteomes" id="UP000783213">
    <property type="component" value="Unassembled WGS sequence"/>
</dbReference>
<evidence type="ECO:0000256" key="5">
    <source>
        <dbReference type="ARBA" id="ARBA00023002"/>
    </source>
</evidence>
<proteinExistence type="predicted"/>
<accession>A0ABQ7IMS9</accession>
<evidence type="ECO:0000313" key="8">
    <source>
        <dbReference type="Proteomes" id="UP000783213"/>
    </source>
</evidence>
<dbReference type="EMBL" id="RCSX01000011">
    <property type="protein sequence ID" value="KAF7928750.1"/>
    <property type="molecule type" value="Genomic_DNA"/>
</dbReference>
<reference evidence="7 8" key="1">
    <citation type="journal article" date="2020" name="Genome Biol. Evol.">
        <title>Comparative genomics of Sclerotiniaceae.</title>
        <authorList>
            <person name="Valero Jimenez C.A."/>
            <person name="Steentjes M."/>
            <person name="Scholten O.E."/>
            <person name="Van Kan J.A.L."/>
        </authorList>
    </citation>
    <scope>NUCLEOTIDE SEQUENCE [LARGE SCALE GENOMIC DNA]</scope>
    <source>
        <strain evidence="7 8">B1</strain>
    </source>
</reference>
<dbReference type="SUPFAM" id="SSF51395">
    <property type="entry name" value="FMN-linked oxidoreductases"/>
    <property type="match status" value="1"/>
</dbReference>
<sequence>MMAPSKTKAINARAENVPYFTPAQNPPSGTAVSPSLKAQIIPKLFQPLTIRGVTFQNRIWVSPLCQYSAENGKVTPWHMSQIGGWVTRGPGLTMVEGTAVSKNGRIDPNGVGLWNEEQLEALKAIVEFTHSQARKGPQFPTLLERSQHIGIQLMHAGRKASTVAPWLGNGNATEETGGWPDDIIGPSPVPYSEGSFMPKEMTLSDIADFRKSWVSSVERALRAGFDVIEIHAAHGFLFHQFLSPVSNKRTDEYGGSFENRIRLLLEVIQDTRLTIPETMPLFLRISATDWLEETGIDGWTLEDSAQLAVKAASFGVDFIDVSSGGSHPGQIIKVGPGYQAGFSKYIKSAVKDKAFVGAVGSITNGVQANGLLEEGLDAIFSGRMFQKNPGLVWSWADDLGIIVHAARQIQWGFKEIPNPLIA</sequence>
<dbReference type="GeneID" id="62232580"/>
<evidence type="ECO:0000256" key="2">
    <source>
        <dbReference type="ARBA" id="ARBA00022630"/>
    </source>
</evidence>
<dbReference type="PANTHER" id="PTHR43303">
    <property type="entry name" value="NADPH DEHYDROGENASE C23G7.10C-RELATED"/>
    <property type="match status" value="1"/>
</dbReference>
<keyword evidence="3" id="KW-0288">FMN</keyword>
<gene>
    <name evidence="7" type="ORF">EAE98_005806</name>
</gene>
<keyword evidence="5" id="KW-0560">Oxidoreductase</keyword>
<comment type="cofactor">
    <cofactor evidence="1">
        <name>FMN</name>
        <dbReference type="ChEBI" id="CHEBI:58210"/>
    </cofactor>
</comment>
<feature type="domain" description="NADH:flavin oxidoreductase/NADH oxidase N-terminal" evidence="6">
    <location>
        <begin position="43"/>
        <end position="392"/>
    </location>
</feature>
<dbReference type="InterPro" id="IPR044152">
    <property type="entry name" value="YqjM-like"/>
</dbReference>
<dbReference type="InterPro" id="IPR001155">
    <property type="entry name" value="OxRdtase_FMN_N"/>
</dbReference>
<keyword evidence="2" id="KW-0285">Flavoprotein</keyword>
<evidence type="ECO:0000256" key="3">
    <source>
        <dbReference type="ARBA" id="ARBA00022643"/>
    </source>
</evidence>
<name>A0ABQ7IMS9_9HELO</name>
<dbReference type="RefSeq" id="XP_038810529.1">
    <property type="nucleotide sequence ID" value="XM_038953428.1"/>
</dbReference>
<evidence type="ECO:0000259" key="6">
    <source>
        <dbReference type="Pfam" id="PF00724"/>
    </source>
</evidence>
<evidence type="ECO:0000313" key="7">
    <source>
        <dbReference type="EMBL" id="KAF7928750.1"/>
    </source>
</evidence>
<dbReference type="InterPro" id="IPR013785">
    <property type="entry name" value="Aldolase_TIM"/>
</dbReference>
<evidence type="ECO:0000256" key="1">
    <source>
        <dbReference type="ARBA" id="ARBA00001917"/>
    </source>
</evidence>
<keyword evidence="4" id="KW-0521">NADP</keyword>
<dbReference type="CDD" id="cd02932">
    <property type="entry name" value="OYE_YqiM_FMN"/>
    <property type="match status" value="1"/>
</dbReference>
<protein>
    <recommendedName>
        <fullName evidence="6">NADH:flavin oxidoreductase/NADH oxidase N-terminal domain-containing protein</fullName>
    </recommendedName>
</protein>
<dbReference type="PANTHER" id="PTHR43303:SF4">
    <property type="entry name" value="NADPH DEHYDROGENASE C23G7.10C-RELATED"/>
    <property type="match status" value="1"/>
</dbReference>
<keyword evidence="8" id="KW-1185">Reference proteome</keyword>
<comment type="caution">
    <text evidence="7">The sequence shown here is derived from an EMBL/GenBank/DDBJ whole genome shotgun (WGS) entry which is preliminary data.</text>
</comment>
<dbReference type="Gene3D" id="3.20.20.70">
    <property type="entry name" value="Aldolase class I"/>
    <property type="match status" value="1"/>
</dbReference>
<organism evidence="7 8">
    <name type="scientific">Botrytis deweyae</name>
    <dbReference type="NCBI Taxonomy" id="2478750"/>
    <lineage>
        <taxon>Eukaryota</taxon>
        <taxon>Fungi</taxon>
        <taxon>Dikarya</taxon>
        <taxon>Ascomycota</taxon>
        <taxon>Pezizomycotina</taxon>
        <taxon>Leotiomycetes</taxon>
        <taxon>Helotiales</taxon>
        <taxon>Sclerotiniaceae</taxon>
        <taxon>Botrytis</taxon>
    </lineage>
</organism>
<dbReference type="Pfam" id="PF00724">
    <property type="entry name" value="Oxidored_FMN"/>
    <property type="match status" value="1"/>
</dbReference>
<evidence type="ECO:0000256" key="4">
    <source>
        <dbReference type="ARBA" id="ARBA00022857"/>
    </source>
</evidence>